<evidence type="ECO:0000313" key="2">
    <source>
        <dbReference type="EMBL" id="CAB4203371.1"/>
    </source>
</evidence>
<organism evidence="2">
    <name type="scientific">uncultured Caudovirales phage</name>
    <dbReference type="NCBI Taxonomy" id="2100421"/>
    <lineage>
        <taxon>Viruses</taxon>
        <taxon>Duplodnaviria</taxon>
        <taxon>Heunggongvirae</taxon>
        <taxon>Uroviricota</taxon>
        <taxon>Caudoviricetes</taxon>
        <taxon>Peduoviridae</taxon>
        <taxon>Maltschvirus</taxon>
        <taxon>Maltschvirus maltsch</taxon>
    </lineage>
</organism>
<dbReference type="EMBL" id="LR797329">
    <property type="protein sequence ID" value="CAB4203371.1"/>
    <property type="molecule type" value="Genomic_DNA"/>
</dbReference>
<accession>A0A6J5RXM2</accession>
<gene>
    <name evidence="2" type="ORF">UFOVP1379_44</name>
    <name evidence="1" type="ORF">UFOVP942_37</name>
</gene>
<reference evidence="2" key="1">
    <citation type="submission" date="2020-05" db="EMBL/GenBank/DDBJ databases">
        <authorList>
            <person name="Chiriac C."/>
            <person name="Salcher M."/>
            <person name="Ghai R."/>
            <person name="Kavagutti S V."/>
        </authorList>
    </citation>
    <scope>NUCLEOTIDE SEQUENCE</scope>
</reference>
<protein>
    <submittedName>
        <fullName evidence="2">Uncharacterized protein</fullName>
    </submittedName>
</protein>
<name>A0A6J5RXM2_9CAUD</name>
<proteinExistence type="predicted"/>
<evidence type="ECO:0000313" key="1">
    <source>
        <dbReference type="EMBL" id="CAB4173193.1"/>
    </source>
</evidence>
<dbReference type="EMBL" id="LR796888">
    <property type="protein sequence ID" value="CAB4173193.1"/>
    <property type="molecule type" value="Genomic_DNA"/>
</dbReference>
<sequence length="256" mass="27020">MPTVTAVLVGSSESYNVSGAGTRTDEYVVHSNVALSFADVYGALPALNAEIYVGSGAKVYCTSKSVSATEDGLTQIYSATVQWSTESPGTSFVALDMNSTALMVDIWRANGTAPGNLNTPSNSDIGGTAVDQGGQAVSAIIPQQELTITNFRADNNANAITAALGKRNSATWLGASAGYVLFTGATARRTGITQYEVQYKFLWDATAHCRQVAIRDLDGREKITTPDGSGFANASLVVWRQPFNLTYNFSSMGITV</sequence>